<dbReference type="GO" id="GO:0008270">
    <property type="term" value="F:zinc ion binding"/>
    <property type="evidence" value="ECO:0007669"/>
    <property type="project" value="InterPro"/>
</dbReference>
<keyword evidence="3" id="KW-0805">Transcription regulation</keyword>
<dbReference type="EMBL" id="MU863879">
    <property type="protein sequence ID" value="KAK4204868.1"/>
    <property type="molecule type" value="Genomic_DNA"/>
</dbReference>
<gene>
    <name evidence="9" type="ORF">QBC40DRAFT_216050</name>
</gene>
<reference evidence="9" key="2">
    <citation type="submission" date="2023-05" db="EMBL/GenBank/DDBJ databases">
        <authorList>
            <consortium name="Lawrence Berkeley National Laboratory"/>
            <person name="Steindorff A."/>
            <person name="Hensen N."/>
            <person name="Bonometti L."/>
            <person name="Westerberg I."/>
            <person name="Brannstrom I.O."/>
            <person name="Guillou S."/>
            <person name="Cros-Aarteil S."/>
            <person name="Calhoun S."/>
            <person name="Haridas S."/>
            <person name="Kuo A."/>
            <person name="Mondo S."/>
            <person name="Pangilinan J."/>
            <person name="Riley R."/>
            <person name="Labutti K."/>
            <person name="Andreopoulos B."/>
            <person name="Lipzen A."/>
            <person name="Chen C."/>
            <person name="Yanf M."/>
            <person name="Daum C."/>
            <person name="Ng V."/>
            <person name="Clum A."/>
            <person name="Ohm R."/>
            <person name="Martin F."/>
            <person name="Silar P."/>
            <person name="Natvig D."/>
            <person name="Lalanne C."/>
            <person name="Gautier V."/>
            <person name="Ament-Velasquez S.L."/>
            <person name="Kruys A."/>
            <person name="Hutchinson M.I."/>
            <person name="Powell A.J."/>
            <person name="Barry K."/>
            <person name="Miller A.N."/>
            <person name="Grigoriev I.V."/>
            <person name="Debuchy R."/>
            <person name="Gladieux P."/>
            <person name="Thoren M.H."/>
            <person name="Johannesson H."/>
        </authorList>
    </citation>
    <scope>NUCLEOTIDE SEQUENCE</scope>
    <source>
        <strain evidence="9">CBS 315.58</strain>
    </source>
</reference>
<feature type="compositionally biased region" description="Low complexity" evidence="7">
    <location>
        <begin position="16"/>
        <end position="28"/>
    </location>
</feature>
<protein>
    <submittedName>
        <fullName evidence="9">Fungal-specific transcription factor domain-containing protein</fullName>
    </submittedName>
</protein>
<evidence type="ECO:0000259" key="8">
    <source>
        <dbReference type="PROSITE" id="PS50048"/>
    </source>
</evidence>
<keyword evidence="6" id="KW-0539">Nucleus</keyword>
<sequence length="530" mass="59693">MASSIPPILSGQEAPSNTSSSYSTSSASDLPPRQTTTPYTPVKPEPLDDDNFFMEGLKEGASFTAVATLVATPVARYRGRPRKHLIPVESTGPRRRTQTGCLTCRKRKKKCDEAKPECKRCVANAYECEYLQKRRFESTKVLTLGRIPLQPIFGLETREDIIFWKHCIEHLGIVLTVEEGRESAFENIMVPIALNHQGLMHSLLSLASKHIAFDAPSGLKILEENPSTTIEALHERSMYHSNAARGSFRDTDTIEDNILARYGQILCFLLEALVEGSSHRPHLSAYRRLITTYTPNDAVFFSFISELFEYYIYADELVHFALDPTSHTVSDRTYPEIIQPRLIGVADGLLDYLSRTTALRDMIRGNMSVAVEAAEIDFAIRHWVPDSSSGNRPEVVGYIYKLMAYIHLLRVLYPPSETTAAIMPLPQAQKLLEAVERSLKLINSLSSRDRRQRLLLLPCFIIGTASVAQKHQDAIRIAIKTIRGYTGMRHVDNVLHVLEEIWQFMGAGEWMAVWDWPGIAHKIDVELIPA</sequence>
<dbReference type="Gene3D" id="4.10.240.10">
    <property type="entry name" value="Zn(2)-C6 fungal-type DNA-binding domain"/>
    <property type="match status" value="1"/>
</dbReference>
<evidence type="ECO:0000256" key="1">
    <source>
        <dbReference type="ARBA" id="ARBA00004123"/>
    </source>
</evidence>
<evidence type="ECO:0000256" key="2">
    <source>
        <dbReference type="ARBA" id="ARBA00022833"/>
    </source>
</evidence>
<dbReference type="SUPFAM" id="SSF57701">
    <property type="entry name" value="Zn2/Cys6 DNA-binding domain"/>
    <property type="match status" value="1"/>
</dbReference>
<keyword evidence="5" id="KW-0804">Transcription</keyword>
<dbReference type="CDD" id="cd00067">
    <property type="entry name" value="GAL4"/>
    <property type="match status" value="1"/>
</dbReference>
<keyword evidence="4" id="KW-0238">DNA-binding</keyword>
<organism evidence="9 10">
    <name type="scientific">Triangularia verruculosa</name>
    <dbReference type="NCBI Taxonomy" id="2587418"/>
    <lineage>
        <taxon>Eukaryota</taxon>
        <taxon>Fungi</taxon>
        <taxon>Dikarya</taxon>
        <taxon>Ascomycota</taxon>
        <taxon>Pezizomycotina</taxon>
        <taxon>Sordariomycetes</taxon>
        <taxon>Sordariomycetidae</taxon>
        <taxon>Sordariales</taxon>
        <taxon>Podosporaceae</taxon>
        <taxon>Triangularia</taxon>
    </lineage>
</organism>
<dbReference type="PROSITE" id="PS00463">
    <property type="entry name" value="ZN2_CY6_FUNGAL_1"/>
    <property type="match status" value="1"/>
</dbReference>
<dbReference type="InterPro" id="IPR001138">
    <property type="entry name" value="Zn2Cys6_DnaBD"/>
</dbReference>
<dbReference type="PANTHER" id="PTHR37534">
    <property type="entry name" value="TRANSCRIPTIONAL ACTIVATOR PROTEIN UGA3"/>
    <property type="match status" value="1"/>
</dbReference>
<evidence type="ECO:0000256" key="5">
    <source>
        <dbReference type="ARBA" id="ARBA00023163"/>
    </source>
</evidence>
<accession>A0AAN6XQU4</accession>
<evidence type="ECO:0000256" key="7">
    <source>
        <dbReference type="SAM" id="MobiDB-lite"/>
    </source>
</evidence>
<dbReference type="Pfam" id="PF11951">
    <property type="entry name" value="Fungal_trans_2"/>
    <property type="match status" value="1"/>
</dbReference>
<evidence type="ECO:0000256" key="3">
    <source>
        <dbReference type="ARBA" id="ARBA00023015"/>
    </source>
</evidence>
<evidence type="ECO:0000313" key="10">
    <source>
        <dbReference type="Proteomes" id="UP001303160"/>
    </source>
</evidence>
<dbReference type="InterPro" id="IPR036864">
    <property type="entry name" value="Zn2-C6_fun-type_DNA-bd_sf"/>
</dbReference>
<evidence type="ECO:0000313" key="9">
    <source>
        <dbReference type="EMBL" id="KAK4204868.1"/>
    </source>
</evidence>
<dbReference type="GO" id="GO:0000976">
    <property type="term" value="F:transcription cis-regulatory region binding"/>
    <property type="evidence" value="ECO:0007669"/>
    <property type="project" value="TreeGrafter"/>
</dbReference>
<dbReference type="GO" id="GO:0000981">
    <property type="term" value="F:DNA-binding transcription factor activity, RNA polymerase II-specific"/>
    <property type="evidence" value="ECO:0007669"/>
    <property type="project" value="InterPro"/>
</dbReference>
<keyword evidence="2" id="KW-0862">Zinc</keyword>
<evidence type="ECO:0000256" key="4">
    <source>
        <dbReference type="ARBA" id="ARBA00023125"/>
    </source>
</evidence>
<proteinExistence type="predicted"/>
<comment type="subcellular location">
    <subcellularLocation>
        <location evidence="1">Nucleus</location>
    </subcellularLocation>
</comment>
<feature type="region of interest" description="Disordered" evidence="7">
    <location>
        <begin position="1"/>
        <end position="51"/>
    </location>
</feature>
<dbReference type="PROSITE" id="PS50048">
    <property type="entry name" value="ZN2_CY6_FUNGAL_2"/>
    <property type="match status" value="1"/>
</dbReference>
<reference evidence="9" key="1">
    <citation type="journal article" date="2023" name="Mol. Phylogenet. Evol.">
        <title>Genome-scale phylogeny and comparative genomics of the fungal order Sordariales.</title>
        <authorList>
            <person name="Hensen N."/>
            <person name="Bonometti L."/>
            <person name="Westerberg I."/>
            <person name="Brannstrom I.O."/>
            <person name="Guillou S."/>
            <person name="Cros-Aarteil S."/>
            <person name="Calhoun S."/>
            <person name="Haridas S."/>
            <person name="Kuo A."/>
            <person name="Mondo S."/>
            <person name="Pangilinan J."/>
            <person name="Riley R."/>
            <person name="LaButti K."/>
            <person name="Andreopoulos B."/>
            <person name="Lipzen A."/>
            <person name="Chen C."/>
            <person name="Yan M."/>
            <person name="Daum C."/>
            <person name="Ng V."/>
            <person name="Clum A."/>
            <person name="Steindorff A."/>
            <person name="Ohm R.A."/>
            <person name="Martin F."/>
            <person name="Silar P."/>
            <person name="Natvig D.O."/>
            <person name="Lalanne C."/>
            <person name="Gautier V."/>
            <person name="Ament-Velasquez S.L."/>
            <person name="Kruys A."/>
            <person name="Hutchinson M.I."/>
            <person name="Powell A.J."/>
            <person name="Barry K."/>
            <person name="Miller A.N."/>
            <person name="Grigoriev I.V."/>
            <person name="Debuchy R."/>
            <person name="Gladieux P."/>
            <person name="Hiltunen Thoren M."/>
            <person name="Johannesson H."/>
        </authorList>
    </citation>
    <scope>NUCLEOTIDE SEQUENCE</scope>
    <source>
        <strain evidence="9">CBS 315.58</strain>
    </source>
</reference>
<evidence type="ECO:0000256" key="6">
    <source>
        <dbReference type="ARBA" id="ARBA00023242"/>
    </source>
</evidence>
<dbReference type="GO" id="GO:0005634">
    <property type="term" value="C:nucleus"/>
    <property type="evidence" value="ECO:0007669"/>
    <property type="project" value="UniProtKB-SubCell"/>
</dbReference>
<dbReference type="SMART" id="SM00066">
    <property type="entry name" value="GAL4"/>
    <property type="match status" value="1"/>
</dbReference>
<keyword evidence="10" id="KW-1185">Reference proteome</keyword>
<dbReference type="AlphaFoldDB" id="A0AAN6XQU4"/>
<dbReference type="InterPro" id="IPR021858">
    <property type="entry name" value="Fun_TF"/>
</dbReference>
<dbReference type="GO" id="GO:0045944">
    <property type="term" value="P:positive regulation of transcription by RNA polymerase II"/>
    <property type="evidence" value="ECO:0007669"/>
    <property type="project" value="TreeGrafter"/>
</dbReference>
<dbReference type="Pfam" id="PF00172">
    <property type="entry name" value="Zn_clus"/>
    <property type="match status" value="1"/>
</dbReference>
<name>A0AAN6XQU4_9PEZI</name>
<feature type="domain" description="Zn(2)-C6 fungal-type" evidence="8">
    <location>
        <begin position="100"/>
        <end position="130"/>
    </location>
</feature>
<dbReference type="PANTHER" id="PTHR37534:SF38">
    <property type="entry name" value="ZN(2)-C6 FUNGAL-TYPE DOMAIN-CONTAINING PROTEIN"/>
    <property type="match status" value="1"/>
</dbReference>
<comment type="caution">
    <text evidence="9">The sequence shown here is derived from an EMBL/GenBank/DDBJ whole genome shotgun (WGS) entry which is preliminary data.</text>
</comment>
<dbReference type="Proteomes" id="UP001303160">
    <property type="component" value="Unassembled WGS sequence"/>
</dbReference>